<evidence type="ECO:0000259" key="17">
    <source>
        <dbReference type="PROSITE" id="PS50975"/>
    </source>
</evidence>
<dbReference type="GO" id="GO:0009252">
    <property type="term" value="P:peptidoglycan biosynthetic process"/>
    <property type="evidence" value="ECO:0007669"/>
    <property type="project" value="UniProtKB-UniRule"/>
</dbReference>
<evidence type="ECO:0000313" key="19">
    <source>
        <dbReference type="Proteomes" id="UP000823616"/>
    </source>
</evidence>
<name>A0A9D9EQ54_9SPIR</name>
<dbReference type="Gene3D" id="3.40.50.20">
    <property type="match status" value="1"/>
</dbReference>
<feature type="binding site" evidence="15">
    <location>
        <position position="324"/>
    </location>
    <ligand>
        <name>Mg(2+)</name>
        <dbReference type="ChEBI" id="CHEBI:18420"/>
        <label>2</label>
    </ligand>
</feature>
<evidence type="ECO:0000256" key="3">
    <source>
        <dbReference type="ARBA" id="ARBA00010871"/>
    </source>
</evidence>
<protein>
    <recommendedName>
        <fullName evidence="4 13">D-alanine--D-alanine ligase</fullName>
        <ecNumber evidence="4 13">6.3.2.4</ecNumber>
    </recommendedName>
    <alternativeName>
        <fullName evidence="13">D-Ala-D-Ala ligase</fullName>
    </alternativeName>
    <alternativeName>
        <fullName evidence="13">D-alanylalanine synthetase</fullName>
    </alternativeName>
</protein>
<comment type="cofactor">
    <cofactor evidence="1">
        <name>Mn(2+)</name>
        <dbReference type="ChEBI" id="CHEBI:29035"/>
    </cofactor>
</comment>
<keyword evidence="6 13" id="KW-0436">Ligase</keyword>
<dbReference type="NCBIfam" id="TIGR01205">
    <property type="entry name" value="D_ala_D_alaTIGR"/>
    <property type="match status" value="1"/>
</dbReference>
<evidence type="ECO:0000256" key="4">
    <source>
        <dbReference type="ARBA" id="ARBA00012216"/>
    </source>
</evidence>
<evidence type="ECO:0000256" key="11">
    <source>
        <dbReference type="ARBA" id="ARBA00023316"/>
    </source>
</evidence>
<comment type="catalytic activity">
    <reaction evidence="12 13">
        <text>2 D-alanine + ATP = D-alanyl-D-alanine + ADP + phosphate + H(+)</text>
        <dbReference type="Rhea" id="RHEA:11224"/>
        <dbReference type="ChEBI" id="CHEBI:15378"/>
        <dbReference type="ChEBI" id="CHEBI:30616"/>
        <dbReference type="ChEBI" id="CHEBI:43474"/>
        <dbReference type="ChEBI" id="CHEBI:57416"/>
        <dbReference type="ChEBI" id="CHEBI:57822"/>
        <dbReference type="ChEBI" id="CHEBI:456216"/>
        <dbReference type="EC" id="6.3.2.4"/>
    </reaction>
</comment>
<dbReference type="PROSITE" id="PS00844">
    <property type="entry name" value="DALA_DALA_LIGASE_2"/>
    <property type="match status" value="1"/>
</dbReference>
<dbReference type="NCBIfam" id="NF002378">
    <property type="entry name" value="PRK01372.1"/>
    <property type="match status" value="1"/>
</dbReference>
<keyword evidence="15" id="KW-0460">Magnesium</keyword>
<accession>A0A9D9EQ54</accession>
<dbReference type="GO" id="GO:0008360">
    <property type="term" value="P:regulation of cell shape"/>
    <property type="evidence" value="ECO:0007669"/>
    <property type="project" value="UniProtKB-KW"/>
</dbReference>
<keyword evidence="10 13" id="KW-0573">Peptidoglycan synthesis</keyword>
<dbReference type="GO" id="GO:0071555">
    <property type="term" value="P:cell wall organization"/>
    <property type="evidence" value="ECO:0007669"/>
    <property type="project" value="UniProtKB-KW"/>
</dbReference>
<keyword evidence="8 16" id="KW-0067">ATP-binding</keyword>
<evidence type="ECO:0000313" key="18">
    <source>
        <dbReference type="EMBL" id="MBO8451058.1"/>
    </source>
</evidence>
<feature type="binding site" evidence="15">
    <location>
        <position position="326"/>
    </location>
    <ligand>
        <name>Mg(2+)</name>
        <dbReference type="ChEBI" id="CHEBI:18420"/>
        <label>2</label>
    </ligand>
</feature>
<dbReference type="InterPro" id="IPR011095">
    <property type="entry name" value="Dala_Dala_lig_C"/>
</dbReference>
<keyword evidence="15" id="KW-0464">Manganese</keyword>
<evidence type="ECO:0000256" key="6">
    <source>
        <dbReference type="ARBA" id="ARBA00022598"/>
    </source>
</evidence>
<dbReference type="Pfam" id="PF07478">
    <property type="entry name" value="Dala_Dala_lig_C"/>
    <property type="match status" value="1"/>
</dbReference>
<keyword evidence="15" id="KW-0479">Metal-binding</keyword>
<dbReference type="EMBL" id="JADIMS010000153">
    <property type="protein sequence ID" value="MBO8451058.1"/>
    <property type="molecule type" value="Genomic_DNA"/>
</dbReference>
<evidence type="ECO:0000256" key="16">
    <source>
        <dbReference type="PROSITE-ProRule" id="PRU00409"/>
    </source>
</evidence>
<dbReference type="SUPFAM" id="SSF52440">
    <property type="entry name" value="PreATP-grasp domain"/>
    <property type="match status" value="1"/>
</dbReference>
<dbReference type="GO" id="GO:0005829">
    <property type="term" value="C:cytosol"/>
    <property type="evidence" value="ECO:0007669"/>
    <property type="project" value="TreeGrafter"/>
</dbReference>
<dbReference type="GO" id="GO:0005524">
    <property type="term" value="F:ATP binding"/>
    <property type="evidence" value="ECO:0007669"/>
    <property type="project" value="UniProtKB-UniRule"/>
</dbReference>
<evidence type="ECO:0000256" key="13">
    <source>
        <dbReference type="HAMAP-Rule" id="MF_00047"/>
    </source>
</evidence>
<feature type="active site" evidence="14">
    <location>
        <position position="335"/>
    </location>
</feature>
<evidence type="ECO:0000256" key="7">
    <source>
        <dbReference type="ARBA" id="ARBA00022741"/>
    </source>
</evidence>
<dbReference type="PROSITE" id="PS50975">
    <property type="entry name" value="ATP_GRASP"/>
    <property type="match status" value="1"/>
</dbReference>
<feature type="binding site" evidence="15">
    <location>
        <position position="324"/>
    </location>
    <ligand>
        <name>Mg(2+)</name>
        <dbReference type="ChEBI" id="CHEBI:18420"/>
        <label>1</label>
    </ligand>
</feature>
<feature type="domain" description="ATP-grasp" evidence="17">
    <location>
        <begin position="148"/>
        <end position="357"/>
    </location>
</feature>
<dbReference type="InterPro" id="IPR013815">
    <property type="entry name" value="ATP_grasp_subdomain_1"/>
</dbReference>
<dbReference type="GO" id="GO:0008716">
    <property type="term" value="F:D-alanine-D-alanine ligase activity"/>
    <property type="evidence" value="ECO:0007669"/>
    <property type="project" value="UniProtKB-UniRule"/>
</dbReference>
<dbReference type="InterPro" id="IPR011761">
    <property type="entry name" value="ATP-grasp"/>
</dbReference>
<dbReference type="InterPro" id="IPR011127">
    <property type="entry name" value="Dala_Dala_lig_N"/>
</dbReference>
<dbReference type="PROSITE" id="PS00843">
    <property type="entry name" value="DALA_DALA_LIGASE_1"/>
    <property type="match status" value="1"/>
</dbReference>
<feature type="active site" evidence="14">
    <location>
        <position position="13"/>
    </location>
</feature>
<dbReference type="InterPro" id="IPR000291">
    <property type="entry name" value="D-Ala_lig_Van_CS"/>
</dbReference>
<dbReference type="Gene3D" id="3.30.1490.20">
    <property type="entry name" value="ATP-grasp fold, A domain"/>
    <property type="match status" value="1"/>
</dbReference>
<feature type="binding site" evidence="15">
    <location>
        <position position="311"/>
    </location>
    <ligand>
        <name>Mg(2+)</name>
        <dbReference type="ChEBI" id="CHEBI:18420"/>
        <label>1</label>
    </ligand>
</feature>
<dbReference type="Pfam" id="PF01820">
    <property type="entry name" value="Dala_Dala_lig_N"/>
    <property type="match status" value="1"/>
</dbReference>
<feature type="active site" evidence="14">
    <location>
        <position position="194"/>
    </location>
</feature>
<evidence type="ECO:0000256" key="1">
    <source>
        <dbReference type="ARBA" id="ARBA00001936"/>
    </source>
</evidence>
<evidence type="ECO:0000256" key="2">
    <source>
        <dbReference type="ARBA" id="ARBA00004496"/>
    </source>
</evidence>
<dbReference type="EC" id="6.3.2.4" evidence="4 13"/>
<keyword evidence="7 16" id="KW-0547">Nucleotide-binding</keyword>
<dbReference type="InterPro" id="IPR016185">
    <property type="entry name" value="PreATP-grasp_dom_sf"/>
</dbReference>
<evidence type="ECO:0000256" key="9">
    <source>
        <dbReference type="ARBA" id="ARBA00022960"/>
    </source>
</evidence>
<dbReference type="HAMAP" id="MF_00047">
    <property type="entry name" value="Dala_Dala_lig"/>
    <property type="match status" value="1"/>
</dbReference>
<comment type="similarity">
    <text evidence="3 13">Belongs to the D-alanine--D-alanine ligase family.</text>
</comment>
<comment type="function">
    <text evidence="13">Cell wall formation.</text>
</comment>
<dbReference type="InterPro" id="IPR005905">
    <property type="entry name" value="D_ala_D_ala"/>
</dbReference>
<keyword evidence="9 13" id="KW-0133">Cell shape</keyword>
<dbReference type="PANTHER" id="PTHR23132:SF23">
    <property type="entry name" value="D-ALANINE--D-ALANINE LIGASE B"/>
    <property type="match status" value="1"/>
</dbReference>
<comment type="caution">
    <text evidence="18">The sequence shown here is derived from an EMBL/GenBank/DDBJ whole genome shotgun (WGS) entry which is preliminary data.</text>
</comment>
<dbReference type="AlphaFoldDB" id="A0A9D9EQ54"/>
<comment type="cofactor">
    <cofactor evidence="15">
        <name>Mg(2+)</name>
        <dbReference type="ChEBI" id="CHEBI:18420"/>
    </cofactor>
    <cofactor evidence="15">
        <name>Mn(2+)</name>
        <dbReference type="ChEBI" id="CHEBI:29035"/>
    </cofactor>
    <text evidence="15">Binds 2 magnesium or manganese ions per subunit.</text>
</comment>
<dbReference type="Gene3D" id="3.30.470.20">
    <property type="entry name" value="ATP-grasp fold, B domain"/>
    <property type="match status" value="1"/>
</dbReference>
<evidence type="ECO:0000256" key="14">
    <source>
        <dbReference type="PIRSR" id="PIRSR039102-1"/>
    </source>
</evidence>
<evidence type="ECO:0000256" key="8">
    <source>
        <dbReference type="ARBA" id="ARBA00022840"/>
    </source>
</evidence>
<sequence length="365" mass="38245">MKILVAAGGLSPERDVSLASGALIANALLDNGHQVALADIYSAVPCSGDGTPSADLFFRKDSGKRFSYSIAQQQPDIEALIRANGGRRDQVGPGFLALCRQADIVFVALHGGIGENGGFQALMETFGIRHTGSGSEGCALSMDKSIAKILAAAAGIQTPPAVFLPTELSAGEAAARAAQETGFPCVIKPCGCGSSIGVSVVKNEAEALQAVSRARIYGTACLAEKKIEGREFSCGVLEDEPGPDGKRRIKGLPPVEILPKSGFYGYAEKYQAGFTQEICPADLSAAETARIQEIAVAAHQALRLKVYSRSDFILDSSGVFWWLEVNTLPGMTPTSLVPQEAAAAGTGYHALCETILRVSLAIRET</sequence>
<evidence type="ECO:0000256" key="15">
    <source>
        <dbReference type="PIRSR" id="PIRSR039102-3"/>
    </source>
</evidence>
<evidence type="ECO:0000256" key="12">
    <source>
        <dbReference type="ARBA" id="ARBA00047614"/>
    </source>
</evidence>
<comment type="pathway">
    <text evidence="13">Cell wall biogenesis; peptidoglycan biosynthesis.</text>
</comment>
<proteinExistence type="inferred from homology"/>
<evidence type="ECO:0000256" key="10">
    <source>
        <dbReference type="ARBA" id="ARBA00022984"/>
    </source>
</evidence>
<dbReference type="PANTHER" id="PTHR23132">
    <property type="entry name" value="D-ALANINE--D-ALANINE LIGASE"/>
    <property type="match status" value="1"/>
</dbReference>
<evidence type="ECO:0000256" key="5">
    <source>
        <dbReference type="ARBA" id="ARBA00022490"/>
    </source>
</evidence>
<reference evidence="18" key="2">
    <citation type="journal article" date="2021" name="PeerJ">
        <title>Extensive microbial diversity within the chicken gut microbiome revealed by metagenomics and culture.</title>
        <authorList>
            <person name="Gilroy R."/>
            <person name="Ravi A."/>
            <person name="Getino M."/>
            <person name="Pursley I."/>
            <person name="Horton D.L."/>
            <person name="Alikhan N.F."/>
            <person name="Baker D."/>
            <person name="Gharbi K."/>
            <person name="Hall N."/>
            <person name="Watson M."/>
            <person name="Adriaenssens E.M."/>
            <person name="Foster-Nyarko E."/>
            <person name="Jarju S."/>
            <person name="Secka A."/>
            <person name="Antonio M."/>
            <person name="Oren A."/>
            <person name="Chaudhuri R.R."/>
            <person name="La Ragione R."/>
            <person name="Hildebrand F."/>
            <person name="Pallen M.J."/>
        </authorList>
    </citation>
    <scope>NUCLEOTIDE SEQUENCE</scope>
    <source>
        <strain evidence="18">B3-4054</strain>
    </source>
</reference>
<dbReference type="PIRSF" id="PIRSF039102">
    <property type="entry name" value="Ddl/VanB"/>
    <property type="match status" value="1"/>
</dbReference>
<reference evidence="18" key="1">
    <citation type="submission" date="2020-10" db="EMBL/GenBank/DDBJ databases">
        <authorList>
            <person name="Gilroy R."/>
        </authorList>
    </citation>
    <scope>NUCLEOTIDE SEQUENCE</scope>
    <source>
        <strain evidence="18">B3-4054</strain>
    </source>
</reference>
<dbReference type="Proteomes" id="UP000823616">
    <property type="component" value="Unassembled WGS sequence"/>
</dbReference>
<dbReference type="SUPFAM" id="SSF56059">
    <property type="entry name" value="Glutathione synthetase ATP-binding domain-like"/>
    <property type="match status" value="1"/>
</dbReference>
<keyword evidence="11 13" id="KW-0961">Cell wall biogenesis/degradation</keyword>
<organism evidence="18 19">
    <name type="scientific">Candidatus Avitreponema avistercoris</name>
    <dbReference type="NCBI Taxonomy" id="2840705"/>
    <lineage>
        <taxon>Bacteria</taxon>
        <taxon>Pseudomonadati</taxon>
        <taxon>Spirochaetota</taxon>
        <taxon>Spirochaetia</taxon>
        <taxon>Spirochaetales</taxon>
        <taxon>Candidatus Avitreponema</taxon>
    </lineage>
</organism>
<keyword evidence="5 13" id="KW-0963">Cytoplasm</keyword>
<gene>
    <name evidence="13" type="primary">ddl</name>
    <name evidence="18" type="ORF">IAA96_08145</name>
</gene>
<comment type="subcellular location">
    <subcellularLocation>
        <location evidence="2 13">Cytoplasm</location>
    </subcellularLocation>
</comment>
<dbReference type="GO" id="GO:0046872">
    <property type="term" value="F:metal ion binding"/>
    <property type="evidence" value="ECO:0007669"/>
    <property type="project" value="UniProtKB-KW"/>
</dbReference>